<keyword evidence="1" id="KW-0560">Oxidoreductase</keyword>
<dbReference type="InterPro" id="IPR050493">
    <property type="entry name" value="FAD-dep_Monooxygenase_BioMet"/>
</dbReference>
<feature type="domain" description="FAD-binding" evidence="3">
    <location>
        <begin position="6"/>
        <end position="343"/>
    </location>
</feature>
<evidence type="ECO:0000259" key="3">
    <source>
        <dbReference type="Pfam" id="PF01494"/>
    </source>
</evidence>
<keyword evidence="2" id="KW-0503">Monooxygenase</keyword>
<dbReference type="AlphaFoldDB" id="A0A7X2IPV3"/>
<evidence type="ECO:0000313" key="4">
    <source>
        <dbReference type="EMBL" id="MRV73774.1"/>
    </source>
</evidence>
<dbReference type="Proteomes" id="UP000446768">
    <property type="component" value="Unassembled WGS sequence"/>
</dbReference>
<reference evidence="4 5" key="1">
    <citation type="submission" date="2019-11" db="EMBL/GenBank/DDBJ databases">
        <title>Novel species isolated from a subtropical stream in China.</title>
        <authorList>
            <person name="Lu H."/>
        </authorList>
    </citation>
    <scope>NUCLEOTIDE SEQUENCE [LARGE SCALE GENOMIC DNA]</scope>
    <source>
        <strain evidence="4 5">FT92W</strain>
    </source>
</reference>
<dbReference type="EMBL" id="WKJJ01000011">
    <property type="protein sequence ID" value="MRV73774.1"/>
    <property type="molecule type" value="Genomic_DNA"/>
</dbReference>
<dbReference type="Gene3D" id="3.50.50.60">
    <property type="entry name" value="FAD/NAD(P)-binding domain"/>
    <property type="match status" value="1"/>
</dbReference>
<keyword evidence="5" id="KW-1185">Reference proteome</keyword>
<dbReference type="GO" id="GO:0004497">
    <property type="term" value="F:monooxygenase activity"/>
    <property type="evidence" value="ECO:0007669"/>
    <property type="project" value="UniProtKB-KW"/>
</dbReference>
<proteinExistence type="predicted"/>
<organism evidence="4 5">
    <name type="scientific">Pseudoduganella rivuli</name>
    <dbReference type="NCBI Taxonomy" id="2666085"/>
    <lineage>
        <taxon>Bacteria</taxon>
        <taxon>Pseudomonadati</taxon>
        <taxon>Pseudomonadota</taxon>
        <taxon>Betaproteobacteria</taxon>
        <taxon>Burkholderiales</taxon>
        <taxon>Oxalobacteraceae</taxon>
        <taxon>Telluria group</taxon>
        <taxon>Pseudoduganella</taxon>
    </lineage>
</organism>
<dbReference type="PANTHER" id="PTHR13789:SF309">
    <property type="entry name" value="PUTATIVE (AFU_ORTHOLOGUE AFUA_6G14510)-RELATED"/>
    <property type="match status" value="1"/>
</dbReference>
<comment type="caution">
    <text evidence="4">The sequence shown here is derived from an EMBL/GenBank/DDBJ whole genome shotgun (WGS) entry which is preliminary data.</text>
</comment>
<evidence type="ECO:0000256" key="2">
    <source>
        <dbReference type="ARBA" id="ARBA00023033"/>
    </source>
</evidence>
<dbReference type="InterPro" id="IPR036188">
    <property type="entry name" value="FAD/NAD-bd_sf"/>
</dbReference>
<protein>
    <submittedName>
        <fullName evidence="4">NAD(P)-binding protein</fullName>
    </submittedName>
</protein>
<dbReference type="PRINTS" id="PR00420">
    <property type="entry name" value="RNGMNOXGNASE"/>
</dbReference>
<evidence type="ECO:0000256" key="1">
    <source>
        <dbReference type="ARBA" id="ARBA00023002"/>
    </source>
</evidence>
<dbReference type="InterPro" id="IPR002938">
    <property type="entry name" value="FAD-bd"/>
</dbReference>
<dbReference type="GO" id="GO:0071949">
    <property type="term" value="F:FAD binding"/>
    <property type="evidence" value="ECO:0007669"/>
    <property type="project" value="InterPro"/>
</dbReference>
<dbReference type="PANTHER" id="PTHR13789">
    <property type="entry name" value="MONOOXYGENASE"/>
    <property type="match status" value="1"/>
</dbReference>
<dbReference type="SUPFAM" id="SSF51905">
    <property type="entry name" value="FAD/NAD(P)-binding domain"/>
    <property type="match status" value="1"/>
</dbReference>
<dbReference type="NCBIfam" id="NF005313">
    <property type="entry name" value="PRK06847.1"/>
    <property type="match status" value="1"/>
</dbReference>
<dbReference type="Pfam" id="PF01494">
    <property type="entry name" value="FAD_binding_3"/>
    <property type="match status" value="1"/>
</dbReference>
<evidence type="ECO:0000313" key="5">
    <source>
        <dbReference type="Proteomes" id="UP000446768"/>
    </source>
</evidence>
<accession>A0A7X2IPV3</accession>
<gene>
    <name evidence="4" type="ORF">GJ700_18855</name>
</gene>
<name>A0A7X2IPV3_9BURK</name>
<sequence>MAMVNKVLVIGGGIGGMCSAIQLRKQGVEVDLVEIDPDWRVYGAGITISGPTLRAFREIGVLDEIMAHGWCADGFKVALPDGTVVAEYTTPRVAGPDVPGGGGIMRPVLARILANATRAAGVHVRLGVSFDTIEQDADQVRVAFTDGTHASYDLVIGADGVHSKTRQAIFPAAARPSYTGQGCWRAVVPRPEQVTGPMMVLSKTTKAGLNPVSKDEMYLFVLENQATDDFIAPETWPARLAHVLQGFGGVVGDIRDNLNAESRIVYRPLHKLLLPQPWYKGRVLLLGDAVHATTPHLASGAGIAVEGAIVLAEELQRAATLPQALEAYVARRYERCRMVVENSVRLGQLENAGTPEAREEHAKLMTQSMAALLAPI</sequence>